<keyword evidence="2" id="KW-1185">Reference proteome</keyword>
<proteinExistence type="predicted"/>
<dbReference type="Proteomes" id="UP000437017">
    <property type="component" value="Unassembled WGS sequence"/>
</dbReference>
<evidence type="ECO:0000313" key="2">
    <source>
        <dbReference type="Proteomes" id="UP000437017"/>
    </source>
</evidence>
<feature type="non-terminal residue" evidence="1">
    <location>
        <position position="1"/>
    </location>
</feature>
<gene>
    <name evidence="1" type="ORF">E2I00_010855</name>
</gene>
<protein>
    <submittedName>
        <fullName evidence="1">Uncharacterized protein</fullName>
    </submittedName>
</protein>
<dbReference type="EMBL" id="SGJD01001132">
    <property type="protein sequence ID" value="KAB0401874.1"/>
    <property type="molecule type" value="Genomic_DNA"/>
</dbReference>
<dbReference type="OrthoDB" id="10445940at2759"/>
<comment type="caution">
    <text evidence="1">The sequence shown here is derived from an EMBL/GenBank/DDBJ whole genome shotgun (WGS) entry which is preliminary data.</text>
</comment>
<evidence type="ECO:0000313" key="1">
    <source>
        <dbReference type="EMBL" id="KAB0401874.1"/>
    </source>
</evidence>
<reference evidence="1 2" key="1">
    <citation type="journal article" date="2019" name="PLoS ONE">
        <title>Genomic analyses reveal an absence of contemporary introgressive admixture between fin whales and blue whales, despite known hybrids.</title>
        <authorList>
            <person name="Westbury M.V."/>
            <person name="Petersen B."/>
            <person name="Lorenzen E.D."/>
        </authorList>
    </citation>
    <scope>NUCLEOTIDE SEQUENCE [LARGE SCALE GENOMIC DNA]</scope>
    <source>
        <strain evidence="1">FinWhale-01</strain>
    </source>
</reference>
<organism evidence="1 2">
    <name type="scientific">Balaenoptera physalus</name>
    <name type="common">Fin whale</name>
    <name type="synonym">Balaena physalus</name>
    <dbReference type="NCBI Taxonomy" id="9770"/>
    <lineage>
        <taxon>Eukaryota</taxon>
        <taxon>Metazoa</taxon>
        <taxon>Chordata</taxon>
        <taxon>Craniata</taxon>
        <taxon>Vertebrata</taxon>
        <taxon>Euteleostomi</taxon>
        <taxon>Mammalia</taxon>
        <taxon>Eutheria</taxon>
        <taxon>Laurasiatheria</taxon>
        <taxon>Artiodactyla</taxon>
        <taxon>Whippomorpha</taxon>
        <taxon>Cetacea</taxon>
        <taxon>Mysticeti</taxon>
        <taxon>Balaenopteridae</taxon>
        <taxon>Balaenoptera</taxon>
    </lineage>
</organism>
<accession>A0A6A1Q3M1</accession>
<name>A0A6A1Q3M1_BALPH</name>
<dbReference type="AlphaFoldDB" id="A0A6A1Q3M1"/>
<sequence length="110" mass="12748">ELQRQLDKEGDYVFESNFIQISKRQDLIDVYNHVQMVTWTLHLPAVFSATCCYEDCAVRGQIIKGRGCRPAKTSELSKLLLLKYGEQQLCLKLASGRLYLFRHMEDSLAY</sequence>